<dbReference type="PROSITE" id="PS50043">
    <property type="entry name" value="HTH_LUXR_2"/>
    <property type="match status" value="1"/>
</dbReference>
<proteinExistence type="predicted"/>
<evidence type="ECO:0000259" key="3">
    <source>
        <dbReference type="PROSITE" id="PS50043"/>
    </source>
</evidence>
<evidence type="ECO:0000256" key="2">
    <source>
        <dbReference type="ARBA" id="ARBA00022840"/>
    </source>
</evidence>
<dbReference type="InterPro" id="IPR036388">
    <property type="entry name" value="WH-like_DNA-bd_sf"/>
</dbReference>
<dbReference type="AlphaFoldDB" id="A0A919U054"/>
<gene>
    <name evidence="4" type="ORF">Ate02nite_92870</name>
</gene>
<dbReference type="InterPro" id="IPR016032">
    <property type="entry name" value="Sig_transdc_resp-reg_C-effctor"/>
</dbReference>
<dbReference type="Pfam" id="PF00196">
    <property type="entry name" value="GerE"/>
    <property type="match status" value="1"/>
</dbReference>
<dbReference type="PROSITE" id="PS00622">
    <property type="entry name" value="HTH_LUXR_1"/>
    <property type="match status" value="1"/>
</dbReference>
<dbReference type="CDD" id="cd06170">
    <property type="entry name" value="LuxR_C_like"/>
    <property type="match status" value="1"/>
</dbReference>
<dbReference type="InterPro" id="IPR011990">
    <property type="entry name" value="TPR-like_helical_dom_sf"/>
</dbReference>
<name>A0A919U054_9ACTN</name>
<dbReference type="InterPro" id="IPR000792">
    <property type="entry name" value="Tscrpt_reg_LuxR_C"/>
</dbReference>
<evidence type="ECO:0000313" key="5">
    <source>
        <dbReference type="Proteomes" id="UP000623608"/>
    </source>
</evidence>
<dbReference type="RefSeq" id="WP_203814354.1">
    <property type="nucleotide sequence ID" value="NZ_BOMY01000061.1"/>
</dbReference>
<keyword evidence="2" id="KW-0067">ATP-binding</keyword>
<dbReference type="PANTHER" id="PTHR16305">
    <property type="entry name" value="TESTICULAR SOLUBLE ADENYLYL CYCLASE"/>
    <property type="match status" value="1"/>
</dbReference>
<dbReference type="GO" id="GO:0005524">
    <property type="term" value="F:ATP binding"/>
    <property type="evidence" value="ECO:0007669"/>
    <property type="project" value="UniProtKB-KW"/>
</dbReference>
<sequence>MSWRLLGREPEVELLTGILDDTAAGAGGWHVLTGPPGIGKSRLLQAVFELAAQRDLAVATREAFRLDQAAPLVTLAGALRDCTTETSAFAWLTEHEPERSDPLGTLQRLRTSLEQATRERPLLIVIDDAQWTDELSALAIRELIPALASAPVRWLFAHRPPSTEDRDSPGHQLMRWLLRDGTPPIRLNPLADPDIAELSADVVGAAVDNTVVALAASCLGNPLRTEQLLRALVATRQLVVARGVGSVVGDDLPSSFVDSVRELLDSLSEPAAWLLRSASVFGRPFGVDEVARLSGHPLTRLYPLVGEAMTDFLVEDTLGGLAFAHDLVRQAVYSMLPRPMREQLHREVAAITSDAGRPALETAEHQLKSGPSGAGAAVRMVRSMAREIARVAPGAAADIMLRALPAVDAGDPDRPVLIADTVGLLASAARLEEARRLGGEALGAGLDPDTEAVLLLGLAEACKHGGLNTMTVEYTDTALRNPRIPAGVQARLHAVRTHALCYLGDLAGADDSGVRAEALGRPAGEYGAVVFGLAGRSLVAYTEGRLDDSLAYARSATELADQEGGAAAHQHPRIWLGGALTALDRFDEAEQVIRTGRRESDRSGSAWADPLWHYFQTALLYARGRLEEAAVEAQSGLAVAEQHEANALAMPLLGMLLRIAVRRGELSRAQDHLDQVRRLAGDGVTAVPEDVLWAEAVLLVATGAPKAAFDLLRDLYAGLADRPALFAADPAAAAELVRLARDTGHLGEASIVVAAARRLAERNPGSHSAAGAAEHAAGVHHGDLARVERAVAEFRLANRPLALAAALEDAASLGGDGYQEALSIVTGCGAERVRARIEAVLRARGAVAPEPSAPPAPCLPQLSPAERRVAIEVGRGGTNSEVAEILFISKHTVDAHLRNIFAKLGVRRRAELAALVARECGPTT</sequence>
<dbReference type="Proteomes" id="UP000623608">
    <property type="component" value="Unassembled WGS sequence"/>
</dbReference>
<dbReference type="GO" id="GO:0005737">
    <property type="term" value="C:cytoplasm"/>
    <property type="evidence" value="ECO:0007669"/>
    <property type="project" value="TreeGrafter"/>
</dbReference>
<evidence type="ECO:0000256" key="1">
    <source>
        <dbReference type="ARBA" id="ARBA00022741"/>
    </source>
</evidence>
<protein>
    <submittedName>
        <fullName evidence="4">LuxR family transcriptional regulator</fullName>
    </submittedName>
</protein>
<dbReference type="EMBL" id="BOMY01000061">
    <property type="protein sequence ID" value="GIF26557.1"/>
    <property type="molecule type" value="Genomic_DNA"/>
</dbReference>
<dbReference type="SUPFAM" id="SSF48452">
    <property type="entry name" value="TPR-like"/>
    <property type="match status" value="1"/>
</dbReference>
<dbReference type="PRINTS" id="PR00038">
    <property type="entry name" value="HTHLUXR"/>
</dbReference>
<dbReference type="SUPFAM" id="SSF46894">
    <property type="entry name" value="C-terminal effector domain of the bipartite response regulators"/>
    <property type="match status" value="1"/>
</dbReference>
<dbReference type="SUPFAM" id="SSF52540">
    <property type="entry name" value="P-loop containing nucleoside triphosphate hydrolases"/>
    <property type="match status" value="1"/>
</dbReference>
<comment type="caution">
    <text evidence="4">The sequence shown here is derived from an EMBL/GenBank/DDBJ whole genome shotgun (WGS) entry which is preliminary data.</text>
</comment>
<keyword evidence="1" id="KW-0547">Nucleotide-binding</keyword>
<evidence type="ECO:0000313" key="4">
    <source>
        <dbReference type="EMBL" id="GIF26557.1"/>
    </source>
</evidence>
<dbReference type="Pfam" id="PF13191">
    <property type="entry name" value="AAA_16"/>
    <property type="match status" value="1"/>
</dbReference>
<dbReference type="GO" id="GO:0003677">
    <property type="term" value="F:DNA binding"/>
    <property type="evidence" value="ECO:0007669"/>
    <property type="project" value="InterPro"/>
</dbReference>
<dbReference type="GO" id="GO:0004016">
    <property type="term" value="F:adenylate cyclase activity"/>
    <property type="evidence" value="ECO:0007669"/>
    <property type="project" value="TreeGrafter"/>
</dbReference>
<dbReference type="InterPro" id="IPR027417">
    <property type="entry name" value="P-loop_NTPase"/>
</dbReference>
<dbReference type="InterPro" id="IPR041664">
    <property type="entry name" value="AAA_16"/>
</dbReference>
<dbReference type="Gene3D" id="1.25.40.10">
    <property type="entry name" value="Tetratricopeptide repeat domain"/>
    <property type="match status" value="1"/>
</dbReference>
<organism evidence="4 5">
    <name type="scientific">Paractinoplanes tereljensis</name>
    <dbReference type="NCBI Taxonomy" id="571912"/>
    <lineage>
        <taxon>Bacteria</taxon>
        <taxon>Bacillati</taxon>
        <taxon>Actinomycetota</taxon>
        <taxon>Actinomycetes</taxon>
        <taxon>Micromonosporales</taxon>
        <taxon>Micromonosporaceae</taxon>
        <taxon>Paractinoplanes</taxon>
    </lineage>
</organism>
<keyword evidence="5" id="KW-1185">Reference proteome</keyword>
<feature type="domain" description="HTH luxR-type" evidence="3">
    <location>
        <begin position="855"/>
        <end position="920"/>
    </location>
</feature>
<dbReference type="Gene3D" id="3.40.50.300">
    <property type="entry name" value="P-loop containing nucleotide triphosphate hydrolases"/>
    <property type="match status" value="1"/>
</dbReference>
<dbReference type="SMART" id="SM00421">
    <property type="entry name" value="HTH_LUXR"/>
    <property type="match status" value="1"/>
</dbReference>
<dbReference type="GO" id="GO:0006355">
    <property type="term" value="P:regulation of DNA-templated transcription"/>
    <property type="evidence" value="ECO:0007669"/>
    <property type="project" value="InterPro"/>
</dbReference>
<reference evidence="4" key="1">
    <citation type="submission" date="2021-01" db="EMBL/GenBank/DDBJ databases">
        <title>Whole genome shotgun sequence of Actinoplanes tereljensis NBRC 105297.</title>
        <authorList>
            <person name="Komaki H."/>
            <person name="Tamura T."/>
        </authorList>
    </citation>
    <scope>NUCLEOTIDE SEQUENCE</scope>
    <source>
        <strain evidence="4">NBRC 105297</strain>
    </source>
</reference>
<dbReference type="PANTHER" id="PTHR16305:SF35">
    <property type="entry name" value="TRANSCRIPTIONAL ACTIVATOR DOMAIN"/>
    <property type="match status" value="1"/>
</dbReference>
<accession>A0A919U054</accession>
<dbReference type="Gene3D" id="1.10.10.10">
    <property type="entry name" value="Winged helix-like DNA-binding domain superfamily/Winged helix DNA-binding domain"/>
    <property type="match status" value="1"/>
</dbReference>